<comment type="caution">
    <text evidence="1">The sequence shown here is derived from an EMBL/GenBank/DDBJ whole genome shotgun (WGS) entry which is preliminary data.</text>
</comment>
<dbReference type="RefSeq" id="WP_133032646.1">
    <property type="nucleotide sequence ID" value="NZ_BAABEI010000012.1"/>
</dbReference>
<evidence type="ECO:0000313" key="1">
    <source>
        <dbReference type="EMBL" id="TCN48271.1"/>
    </source>
</evidence>
<dbReference type="Proteomes" id="UP000295351">
    <property type="component" value="Unassembled WGS sequence"/>
</dbReference>
<sequence length="68" mass="7984">MRSLSIQRFRRAELERRIEEMISLLDLIDDDPDLEDGGDDEPLIGSRAIRIGSRIQDDVEFVEKVRRK</sequence>
<dbReference type="EMBL" id="SLVX01000001">
    <property type="protein sequence ID" value="TCN48271.1"/>
    <property type="molecule type" value="Genomic_DNA"/>
</dbReference>
<proteinExistence type="predicted"/>
<organism evidence="1 2">
    <name type="scientific">Shinella granuli</name>
    <dbReference type="NCBI Taxonomy" id="323621"/>
    <lineage>
        <taxon>Bacteria</taxon>
        <taxon>Pseudomonadati</taxon>
        <taxon>Pseudomonadota</taxon>
        <taxon>Alphaproteobacteria</taxon>
        <taxon>Hyphomicrobiales</taxon>
        <taxon>Rhizobiaceae</taxon>
        <taxon>Shinella</taxon>
    </lineage>
</organism>
<accession>A0A4R2D3A1</accession>
<keyword evidence="2" id="KW-1185">Reference proteome</keyword>
<protein>
    <submittedName>
        <fullName evidence="1">Uncharacterized protein</fullName>
    </submittedName>
</protein>
<gene>
    <name evidence="1" type="ORF">EV665_1012</name>
</gene>
<evidence type="ECO:0000313" key="2">
    <source>
        <dbReference type="Proteomes" id="UP000295351"/>
    </source>
</evidence>
<dbReference type="AlphaFoldDB" id="A0A4R2D3A1"/>
<reference evidence="1 2" key="1">
    <citation type="submission" date="2019-03" db="EMBL/GenBank/DDBJ databases">
        <title>Genomic Encyclopedia of Type Strains, Phase IV (KMG-IV): sequencing the most valuable type-strain genomes for metagenomic binning, comparative biology and taxonomic classification.</title>
        <authorList>
            <person name="Goeker M."/>
        </authorList>
    </citation>
    <scope>NUCLEOTIDE SEQUENCE [LARGE SCALE GENOMIC DNA]</scope>
    <source>
        <strain evidence="1 2">DSM 18401</strain>
    </source>
</reference>
<name>A0A4R2D3A1_SHIGR</name>